<gene>
    <name evidence="3" type="ORF">AWRI3579_g653</name>
</gene>
<organism evidence="3 4">
    <name type="scientific">Hanseniaspora osmophila</name>
    <dbReference type="NCBI Taxonomy" id="56408"/>
    <lineage>
        <taxon>Eukaryota</taxon>
        <taxon>Fungi</taxon>
        <taxon>Dikarya</taxon>
        <taxon>Ascomycota</taxon>
        <taxon>Saccharomycotina</taxon>
        <taxon>Saccharomycetes</taxon>
        <taxon>Saccharomycodales</taxon>
        <taxon>Saccharomycodaceae</taxon>
        <taxon>Hanseniaspora</taxon>
    </lineage>
</organism>
<keyword evidence="4" id="KW-1185">Reference proteome</keyword>
<feature type="transmembrane region" description="Helical" evidence="2">
    <location>
        <begin position="97"/>
        <end position="114"/>
    </location>
</feature>
<dbReference type="PANTHER" id="PTHR28228">
    <property type="entry name" value="SECRETORY COMPONENT PROTEIN SHR3"/>
    <property type="match status" value="1"/>
</dbReference>
<feature type="compositionally biased region" description="Low complexity" evidence="1">
    <location>
        <begin position="184"/>
        <end position="203"/>
    </location>
</feature>
<dbReference type="InParanoid" id="A0A1E5RN84"/>
<name>A0A1E5RN84_9ASCO</name>
<dbReference type="GO" id="GO:0051082">
    <property type="term" value="F:unfolded protein binding"/>
    <property type="evidence" value="ECO:0007669"/>
    <property type="project" value="TreeGrafter"/>
</dbReference>
<dbReference type="AlphaFoldDB" id="A0A1E5RN84"/>
<evidence type="ECO:0000256" key="2">
    <source>
        <dbReference type="SAM" id="Phobius"/>
    </source>
</evidence>
<evidence type="ECO:0000313" key="4">
    <source>
        <dbReference type="Proteomes" id="UP000095728"/>
    </source>
</evidence>
<dbReference type="EMBL" id="LPNM01000005">
    <property type="protein sequence ID" value="OEJ88348.1"/>
    <property type="molecule type" value="Genomic_DNA"/>
</dbReference>
<evidence type="ECO:0000313" key="3">
    <source>
        <dbReference type="EMBL" id="OEJ88348.1"/>
    </source>
</evidence>
<accession>A0A1E5RN84</accession>
<evidence type="ECO:0000256" key="1">
    <source>
        <dbReference type="SAM" id="MobiDB-lite"/>
    </source>
</evidence>
<dbReference type="Proteomes" id="UP000095728">
    <property type="component" value="Unassembled WGS sequence"/>
</dbReference>
<comment type="caution">
    <text evidence="3">The sequence shown here is derived from an EMBL/GenBank/DDBJ whole genome shotgun (WGS) entry which is preliminary data.</text>
</comment>
<dbReference type="OrthoDB" id="5229808at2759"/>
<feature type="transmembrane region" description="Helical" evidence="2">
    <location>
        <begin position="134"/>
        <end position="161"/>
    </location>
</feature>
<feature type="transmembrane region" description="Helical" evidence="2">
    <location>
        <begin position="65"/>
        <end position="85"/>
    </location>
</feature>
<keyword evidence="2" id="KW-1133">Transmembrane helix</keyword>
<feature type="transmembrane region" description="Helical" evidence="2">
    <location>
        <begin position="12"/>
        <end position="34"/>
    </location>
</feature>
<keyword evidence="2" id="KW-0472">Membrane</keyword>
<dbReference type="SMART" id="SM00786">
    <property type="entry name" value="SHR3_chaperone"/>
    <property type="match status" value="1"/>
</dbReference>
<dbReference type="GO" id="GO:0005789">
    <property type="term" value="C:endoplasmic reticulum membrane"/>
    <property type="evidence" value="ECO:0007669"/>
    <property type="project" value="TreeGrafter"/>
</dbReference>
<dbReference type="PIRSF" id="PIRSF029187">
    <property type="entry name" value="Shr3_AAP_chap"/>
    <property type="match status" value="1"/>
</dbReference>
<dbReference type="PANTHER" id="PTHR28228:SF1">
    <property type="entry name" value="SECRETORY COMPONENT PROTEIN SHR3"/>
    <property type="match status" value="1"/>
</dbReference>
<sequence length="224" mass="25031">MPKFTYKEVCSIGTGLILSGTFFVIGLITAQFPYDLPLLFDKNVTQQHFDNSLSHYQNLFYTPKYIIGIYIGLYSLGMLGCLIRIYKPHPDLQMFEYGTLILYFLTVCVFLTNVKTGIDSCHYREWGEITENQGLAVIGSSNLIILIIISGVLILQIGLWWTNWDYQSRLQEFFAEEEKEATAAAASAGTAETTGSSTGASSSPTDSKTAKQTKIKTKDSKKKQ</sequence>
<dbReference type="Pfam" id="PF08229">
    <property type="entry name" value="SHR3_chaperone"/>
    <property type="match status" value="1"/>
</dbReference>
<feature type="compositionally biased region" description="Basic residues" evidence="1">
    <location>
        <begin position="211"/>
        <end position="224"/>
    </location>
</feature>
<reference evidence="4" key="1">
    <citation type="journal article" date="2016" name="Genome Announc.">
        <title>Genome sequences of three species of Hanseniaspora isolated from spontaneous wine fermentations.</title>
        <authorList>
            <person name="Sternes P.R."/>
            <person name="Lee D."/>
            <person name="Kutyna D.R."/>
            <person name="Borneman A.R."/>
        </authorList>
    </citation>
    <scope>NUCLEOTIDE SEQUENCE [LARGE SCALE GENOMIC DNA]</scope>
    <source>
        <strain evidence="4">AWRI3579</strain>
    </source>
</reference>
<keyword evidence="2" id="KW-0812">Transmembrane</keyword>
<feature type="region of interest" description="Disordered" evidence="1">
    <location>
        <begin position="184"/>
        <end position="224"/>
    </location>
</feature>
<dbReference type="InterPro" id="IPR013248">
    <property type="entry name" value="Psh3/Shr3"/>
</dbReference>
<proteinExistence type="predicted"/>
<dbReference type="FunCoup" id="A0A1E5RN84">
    <property type="interactions" value="64"/>
</dbReference>
<protein>
    <submittedName>
        <fullName evidence="3">Secretory component protein SHR3</fullName>
    </submittedName>
</protein>
<dbReference type="STRING" id="56408.A0A1E5RN84"/>
<dbReference type="GO" id="GO:0006888">
    <property type="term" value="P:endoplasmic reticulum to Golgi vesicle-mediated transport"/>
    <property type="evidence" value="ECO:0007669"/>
    <property type="project" value="TreeGrafter"/>
</dbReference>